<dbReference type="CDD" id="cd03789">
    <property type="entry name" value="GT9_LPS_heptosyltransferase"/>
    <property type="match status" value="1"/>
</dbReference>
<dbReference type="Gene3D" id="3.40.50.2000">
    <property type="entry name" value="Glycogen Phosphorylase B"/>
    <property type="match status" value="2"/>
</dbReference>
<dbReference type="Pfam" id="PF01075">
    <property type="entry name" value="Glyco_transf_9"/>
    <property type="match status" value="1"/>
</dbReference>
<accession>A0A1M7S8Z2</accession>
<evidence type="ECO:0000256" key="2">
    <source>
        <dbReference type="ARBA" id="ARBA00022679"/>
    </source>
</evidence>
<dbReference type="EMBL" id="FRDM01000002">
    <property type="protein sequence ID" value="SHN54910.1"/>
    <property type="molecule type" value="Genomic_DNA"/>
</dbReference>
<dbReference type="OrthoDB" id="9807356at2"/>
<dbReference type="SUPFAM" id="SSF53756">
    <property type="entry name" value="UDP-Glycosyltransferase/glycogen phosphorylase"/>
    <property type="match status" value="1"/>
</dbReference>
<evidence type="ECO:0000256" key="1">
    <source>
        <dbReference type="ARBA" id="ARBA00022676"/>
    </source>
</evidence>
<gene>
    <name evidence="3" type="ORF">SAMN05660350_00521</name>
</gene>
<dbReference type="GO" id="GO:0005829">
    <property type="term" value="C:cytosol"/>
    <property type="evidence" value="ECO:0007669"/>
    <property type="project" value="TreeGrafter"/>
</dbReference>
<dbReference type="InterPro" id="IPR002201">
    <property type="entry name" value="Glyco_trans_9"/>
</dbReference>
<keyword evidence="1" id="KW-0328">Glycosyltransferase</keyword>
<dbReference type="PANTHER" id="PTHR30160">
    <property type="entry name" value="TETRAACYLDISACCHARIDE 4'-KINASE-RELATED"/>
    <property type="match status" value="1"/>
</dbReference>
<protein>
    <submittedName>
        <fullName evidence="3">ADP-heptose:LPS heptosyltransferase</fullName>
    </submittedName>
</protein>
<dbReference type="AlphaFoldDB" id="A0A1M7S8Z2"/>
<sequence>MPQVSGPLADPAVRRVALVRLRVGLGDLLCSLPAVRRLRAARPDLEVSLVTWPETAAVVERMADAVDELLPFPGADDVPDRPPGREPDPASWAAFTAAAAGRRFDLALQAYGDRPAANRVTAALGARLVGGFAPTGWAPPPGTEQLHLRYPVHLHEAERHTRLFEHLGLPPAGPPEMAFPFTPADEAEHAATLDRAGLVPGGYAVLHPGASSPTRMWPADRYAAVGDALVADGLAVVVTGGPGERAVGSAVVAAMRAPAVDLTGATSLGGLAALLRDAAVLVGNDTGSAHLAAAVGARSVTVFLPGDPVRWAHRGPRHRALVADVPCAPCPHLVCPIDFRCADSVRPRDVLAAARELASGHPRGDGREGVA</sequence>
<name>A0A1M7S8Z2_9ACTN</name>
<evidence type="ECO:0000313" key="4">
    <source>
        <dbReference type="Proteomes" id="UP000184428"/>
    </source>
</evidence>
<dbReference type="InterPro" id="IPR051199">
    <property type="entry name" value="LPS_LOS_Heptosyltrfase"/>
</dbReference>
<dbReference type="GO" id="GO:0008713">
    <property type="term" value="F:ADP-heptose-lipopolysaccharide heptosyltransferase activity"/>
    <property type="evidence" value="ECO:0007669"/>
    <property type="project" value="TreeGrafter"/>
</dbReference>
<proteinExistence type="predicted"/>
<organism evidence="3 4">
    <name type="scientific">Geodermatophilus obscurus</name>
    <dbReference type="NCBI Taxonomy" id="1861"/>
    <lineage>
        <taxon>Bacteria</taxon>
        <taxon>Bacillati</taxon>
        <taxon>Actinomycetota</taxon>
        <taxon>Actinomycetes</taxon>
        <taxon>Geodermatophilales</taxon>
        <taxon>Geodermatophilaceae</taxon>
        <taxon>Geodermatophilus</taxon>
    </lineage>
</organism>
<dbReference type="PANTHER" id="PTHR30160:SF1">
    <property type="entry name" value="LIPOPOLYSACCHARIDE 1,2-N-ACETYLGLUCOSAMINETRANSFERASE-RELATED"/>
    <property type="match status" value="1"/>
</dbReference>
<dbReference type="RefSeq" id="WP_072912796.1">
    <property type="nucleotide sequence ID" value="NZ_FRDM01000002.1"/>
</dbReference>
<evidence type="ECO:0000313" key="3">
    <source>
        <dbReference type="EMBL" id="SHN54910.1"/>
    </source>
</evidence>
<dbReference type="Proteomes" id="UP000184428">
    <property type="component" value="Unassembled WGS sequence"/>
</dbReference>
<dbReference type="GO" id="GO:0009244">
    <property type="term" value="P:lipopolysaccharide core region biosynthetic process"/>
    <property type="evidence" value="ECO:0007669"/>
    <property type="project" value="TreeGrafter"/>
</dbReference>
<reference evidence="3 4" key="1">
    <citation type="submission" date="2016-12" db="EMBL/GenBank/DDBJ databases">
        <authorList>
            <person name="Song W.-J."/>
            <person name="Kurnit D.M."/>
        </authorList>
    </citation>
    <scope>NUCLEOTIDE SEQUENCE [LARGE SCALE GENOMIC DNA]</scope>
    <source>
        <strain evidence="3 4">DSM 43162</strain>
    </source>
</reference>
<keyword evidence="2 3" id="KW-0808">Transferase</keyword>